<evidence type="ECO:0000313" key="10">
    <source>
        <dbReference type="EMBL" id="CAB4211325.1"/>
    </source>
</evidence>
<sequence>MVKVIVAKEKLDMTHMLGQFPDESHYDFLIEEDCDVYMPANCDLATQADCDQECSSCDTGADERRIVLKFRKNYFSKEQQDQAYIGLREAATETQNRGMAAGPRAEKLGNREWVTEYESEIIEYFLDPKASLDGDPIDVIKAKHEGKTDKPSTRNNVWGIQAVKKDGFVFNEWVEKVRKLDASDMVTEARRVEKAYVCATTYANGVMSGIAGWFDRYPRIPYGRATSYTAREPAKFAMAYPFLQQLAQGFKDLLPWRYNNQMEAAKKLDPAFLVPGTPFTTVTVNKSFRTACHFDAGDFTEGLSNLLTLSNNGNYKGCYLVAPEYRVAVNPRPGDLLLINNHEVMHGNTQIELMDEEAERISLVVYFREKMAELGSKQYEDCRYEFVEQRRLNKEHPDQKYEDGSQRHLWNGVSSAMWESEEWYEYLESKLGKETLLKYHPESQKANSLEGFF</sequence>
<comment type="cofactor">
    <cofactor evidence="1">
        <name>Fe(2+)</name>
        <dbReference type="ChEBI" id="CHEBI:29033"/>
    </cofactor>
</comment>
<organism evidence="7">
    <name type="scientific">uncultured Caudovirales phage</name>
    <dbReference type="NCBI Taxonomy" id="2100421"/>
    <lineage>
        <taxon>Viruses</taxon>
        <taxon>Duplodnaviria</taxon>
        <taxon>Heunggongvirae</taxon>
        <taxon>Uroviricota</taxon>
        <taxon>Caudoviricetes</taxon>
        <taxon>Peduoviridae</taxon>
        <taxon>Maltschvirus</taxon>
        <taxon>Maltschvirus maltsch</taxon>
    </lineage>
</organism>
<dbReference type="InterPro" id="IPR024779">
    <property type="entry name" value="2OGFeDO_JBP1/TET_oxygenase_dom"/>
</dbReference>
<keyword evidence="4" id="KW-0560">Oxidoreductase</keyword>
<name>A0A6J5PM55_9CAUD</name>
<dbReference type="EMBL" id="LR797375">
    <property type="protein sequence ID" value="CAB4211325.1"/>
    <property type="molecule type" value="Genomic_DNA"/>
</dbReference>
<evidence type="ECO:0000313" key="7">
    <source>
        <dbReference type="EMBL" id="CAB4171056.1"/>
    </source>
</evidence>
<evidence type="ECO:0000313" key="11">
    <source>
        <dbReference type="EMBL" id="CAB5238280.1"/>
    </source>
</evidence>
<accession>A0A6J5PM55</accession>
<dbReference type="EMBL" id="LR796861">
    <property type="protein sequence ID" value="CAB4171056.1"/>
    <property type="molecule type" value="Genomic_DNA"/>
</dbReference>
<gene>
    <name evidence="8" type="ORF">UFOVP1066_63</name>
    <name evidence="9" type="ORF">UFOVP1315_52</name>
    <name evidence="10" type="ORF">UFOVP1421_13</name>
    <name evidence="11" type="ORF">UFOVP1525_23</name>
    <name evidence="7" type="ORF">UFOVP909_208</name>
</gene>
<evidence type="ECO:0000256" key="4">
    <source>
        <dbReference type="ARBA" id="ARBA00023002"/>
    </source>
</evidence>
<dbReference type="EMBL" id="LR797019">
    <property type="protein sequence ID" value="CAB4181816.1"/>
    <property type="molecule type" value="Genomic_DNA"/>
</dbReference>
<evidence type="ECO:0000256" key="2">
    <source>
        <dbReference type="ARBA" id="ARBA00022723"/>
    </source>
</evidence>
<dbReference type="GO" id="GO:0051213">
    <property type="term" value="F:dioxygenase activity"/>
    <property type="evidence" value="ECO:0007669"/>
    <property type="project" value="UniProtKB-KW"/>
</dbReference>
<reference evidence="7" key="1">
    <citation type="submission" date="2020-05" db="EMBL/GenBank/DDBJ databases">
        <authorList>
            <person name="Chiriac C."/>
            <person name="Salcher M."/>
            <person name="Ghai R."/>
            <person name="Kavagutti S V."/>
        </authorList>
    </citation>
    <scope>NUCLEOTIDE SEQUENCE</scope>
</reference>
<proteinExistence type="predicted"/>
<feature type="domain" description="2OGFeDO JBP1/TET oxygenase" evidence="6">
    <location>
        <begin position="224"/>
        <end position="369"/>
    </location>
</feature>
<dbReference type="Gene3D" id="3.60.130.30">
    <property type="match status" value="1"/>
</dbReference>
<keyword evidence="3" id="KW-0223">Dioxygenase</keyword>
<keyword evidence="2" id="KW-0479">Metal-binding</keyword>
<dbReference type="EMBL" id="LR797272">
    <property type="protein sequence ID" value="CAB4198158.1"/>
    <property type="molecule type" value="Genomic_DNA"/>
</dbReference>
<evidence type="ECO:0000256" key="1">
    <source>
        <dbReference type="ARBA" id="ARBA00001954"/>
    </source>
</evidence>
<evidence type="ECO:0000256" key="5">
    <source>
        <dbReference type="ARBA" id="ARBA00023004"/>
    </source>
</evidence>
<keyword evidence="5" id="KW-0408">Iron</keyword>
<evidence type="ECO:0000259" key="6">
    <source>
        <dbReference type="Pfam" id="PF12851"/>
    </source>
</evidence>
<dbReference type="GO" id="GO:0046872">
    <property type="term" value="F:metal ion binding"/>
    <property type="evidence" value="ECO:0007669"/>
    <property type="project" value="UniProtKB-KW"/>
</dbReference>
<evidence type="ECO:0000313" key="8">
    <source>
        <dbReference type="EMBL" id="CAB4181816.1"/>
    </source>
</evidence>
<dbReference type="Pfam" id="PF12851">
    <property type="entry name" value="Tet_JBP"/>
    <property type="match status" value="1"/>
</dbReference>
<protein>
    <submittedName>
        <fullName evidence="7">2OGFeDO, oxygenase domain containing protein</fullName>
    </submittedName>
</protein>
<evidence type="ECO:0000313" key="9">
    <source>
        <dbReference type="EMBL" id="CAB4198158.1"/>
    </source>
</evidence>
<dbReference type="EMBL" id="LR798454">
    <property type="protein sequence ID" value="CAB5238280.1"/>
    <property type="molecule type" value="Genomic_DNA"/>
</dbReference>
<evidence type="ECO:0000256" key="3">
    <source>
        <dbReference type="ARBA" id="ARBA00022964"/>
    </source>
</evidence>